<gene>
    <name evidence="6" type="ORF">SLEP1_g5989</name>
</gene>
<evidence type="ECO:0000259" key="5">
    <source>
        <dbReference type="Pfam" id="PF13178"/>
    </source>
</evidence>
<keyword evidence="1" id="KW-0112">Calmodulin-binding</keyword>
<keyword evidence="7" id="KW-1185">Reference proteome</keyword>
<evidence type="ECO:0000313" key="6">
    <source>
        <dbReference type="EMBL" id="GKU92232.1"/>
    </source>
</evidence>
<dbReference type="Proteomes" id="UP001054252">
    <property type="component" value="Unassembled WGS sequence"/>
</dbReference>
<feature type="compositionally biased region" description="Basic and acidic residues" evidence="4">
    <location>
        <begin position="51"/>
        <end position="63"/>
    </location>
</feature>
<dbReference type="InterPro" id="IPR025064">
    <property type="entry name" value="DUF4005"/>
</dbReference>
<evidence type="ECO:0000256" key="3">
    <source>
        <dbReference type="ARBA" id="ARBA00024378"/>
    </source>
</evidence>
<dbReference type="PANTHER" id="PTHR32295">
    <property type="entry name" value="IQ-DOMAIN 5-RELATED"/>
    <property type="match status" value="1"/>
</dbReference>
<sequence>MGKMKSWLNLLKGFFLLETYSKTEKKEKRGKWMFGRAKVKRLPSIAAPSPPRDRTLNEPEEEQGRHALTVALATAAAAEAAVAAAHAAAEVVRLTSTPQSTRKCQEEREAYTVDIQADSPKCTVAYERRIQELAVIKIQSAFRGYLARKALRALKGIVKLQAIIRGRVVRCQAMTTLKCLQSMVNIQSQVCARRFQIAETASHFDENKQLPQTFKDKIIKVDTNSQKRWDDSTLTKKEAEAMVLSKKEAAIKRERIKEYAYTHRKSAECELNKGNGRWKYWLDNWVDTQVARSKELEVLDSVWTSNPKPAVEDRAKHLKLRTFRRQYPGEELQSPVFIPRRSFHHRKQCSLGEDNSFPASPVVPTYMVATESAKAKVRSLSSPKLRPGSYDTHSESYSPYKNKLSLISSVTTEVPSNYRMGRAFQPSSPRLKGLNGPPGPVKSSRTLKDLTLNSDCPLPYRDQQNTFG</sequence>
<dbReference type="SMART" id="SM00015">
    <property type="entry name" value="IQ"/>
    <property type="match status" value="2"/>
</dbReference>
<dbReference type="PANTHER" id="PTHR32295:SF41">
    <property type="entry name" value="PROTEIN IQ-DOMAIN 11"/>
    <property type="match status" value="1"/>
</dbReference>
<organism evidence="6 7">
    <name type="scientific">Rubroshorea leprosula</name>
    <dbReference type="NCBI Taxonomy" id="152421"/>
    <lineage>
        <taxon>Eukaryota</taxon>
        <taxon>Viridiplantae</taxon>
        <taxon>Streptophyta</taxon>
        <taxon>Embryophyta</taxon>
        <taxon>Tracheophyta</taxon>
        <taxon>Spermatophyta</taxon>
        <taxon>Magnoliopsida</taxon>
        <taxon>eudicotyledons</taxon>
        <taxon>Gunneridae</taxon>
        <taxon>Pentapetalae</taxon>
        <taxon>rosids</taxon>
        <taxon>malvids</taxon>
        <taxon>Malvales</taxon>
        <taxon>Dipterocarpaceae</taxon>
        <taxon>Rubroshorea</taxon>
    </lineage>
</organism>
<reference evidence="6 7" key="1">
    <citation type="journal article" date="2021" name="Commun. Biol.">
        <title>The genome of Shorea leprosula (Dipterocarpaceae) highlights the ecological relevance of drought in aseasonal tropical rainforests.</title>
        <authorList>
            <person name="Ng K.K.S."/>
            <person name="Kobayashi M.J."/>
            <person name="Fawcett J.A."/>
            <person name="Hatakeyama M."/>
            <person name="Paape T."/>
            <person name="Ng C.H."/>
            <person name="Ang C.C."/>
            <person name="Tnah L.H."/>
            <person name="Lee C.T."/>
            <person name="Nishiyama T."/>
            <person name="Sese J."/>
            <person name="O'Brien M.J."/>
            <person name="Copetti D."/>
            <person name="Mohd Noor M.I."/>
            <person name="Ong R.C."/>
            <person name="Putra M."/>
            <person name="Sireger I.Z."/>
            <person name="Indrioko S."/>
            <person name="Kosugi Y."/>
            <person name="Izuno A."/>
            <person name="Isagi Y."/>
            <person name="Lee S.L."/>
            <person name="Shimizu K.K."/>
        </authorList>
    </citation>
    <scope>NUCLEOTIDE SEQUENCE [LARGE SCALE GENOMIC DNA]</scope>
    <source>
        <strain evidence="6">214</strain>
    </source>
</reference>
<name>A0AAV5HZZ6_9ROSI</name>
<comment type="caution">
    <text evidence="6">The sequence shown here is derived from an EMBL/GenBank/DDBJ whole genome shotgun (WGS) entry which is preliminary data.</text>
</comment>
<dbReference type="Pfam" id="PF00612">
    <property type="entry name" value="IQ"/>
    <property type="match status" value="2"/>
</dbReference>
<dbReference type="AlphaFoldDB" id="A0AAV5HZZ6"/>
<evidence type="ECO:0000256" key="1">
    <source>
        <dbReference type="ARBA" id="ARBA00022860"/>
    </source>
</evidence>
<dbReference type="PROSITE" id="PS50096">
    <property type="entry name" value="IQ"/>
    <property type="match status" value="2"/>
</dbReference>
<feature type="region of interest" description="Disordered" evidence="4">
    <location>
        <begin position="420"/>
        <end position="468"/>
    </location>
</feature>
<feature type="region of interest" description="Disordered" evidence="4">
    <location>
        <begin position="43"/>
        <end position="63"/>
    </location>
</feature>
<dbReference type="CDD" id="cd23767">
    <property type="entry name" value="IQCD"/>
    <property type="match status" value="1"/>
</dbReference>
<protein>
    <recommendedName>
        <fullName evidence="5">DUF4005 domain-containing protein</fullName>
    </recommendedName>
</protein>
<evidence type="ECO:0000256" key="4">
    <source>
        <dbReference type="SAM" id="MobiDB-lite"/>
    </source>
</evidence>
<dbReference type="EMBL" id="BPVZ01000005">
    <property type="protein sequence ID" value="GKU92232.1"/>
    <property type="molecule type" value="Genomic_DNA"/>
</dbReference>
<evidence type="ECO:0000313" key="7">
    <source>
        <dbReference type="Proteomes" id="UP001054252"/>
    </source>
</evidence>
<comment type="subunit">
    <text evidence="3">Binds to multiple calmodulin (CaM) in the presence of Ca(2+) and CaM-like proteins.</text>
</comment>
<evidence type="ECO:0000256" key="2">
    <source>
        <dbReference type="ARBA" id="ARBA00024341"/>
    </source>
</evidence>
<dbReference type="InterPro" id="IPR000048">
    <property type="entry name" value="IQ_motif_EF-hand-BS"/>
</dbReference>
<feature type="domain" description="DUF4005" evidence="5">
    <location>
        <begin position="349"/>
        <end position="417"/>
    </location>
</feature>
<comment type="similarity">
    <text evidence="2">Belongs to the IQD family.</text>
</comment>
<proteinExistence type="inferred from homology"/>
<dbReference type="Gene3D" id="1.20.5.190">
    <property type="match status" value="1"/>
</dbReference>
<dbReference type="Pfam" id="PF13178">
    <property type="entry name" value="DUF4005"/>
    <property type="match status" value="1"/>
</dbReference>
<dbReference type="GO" id="GO:0005516">
    <property type="term" value="F:calmodulin binding"/>
    <property type="evidence" value="ECO:0007669"/>
    <property type="project" value="UniProtKB-KW"/>
</dbReference>
<accession>A0AAV5HZZ6</accession>